<reference evidence="7 8" key="1">
    <citation type="submission" date="2016-10" db="EMBL/GenBank/DDBJ databases">
        <title>Comparative genome analysis of multiple Pseudomonas spp. focuses on biocontrol and plant growth promoting traits.</title>
        <authorList>
            <person name="Tao X.-Y."/>
            <person name="Taylor C.G."/>
        </authorList>
    </citation>
    <scope>NUCLEOTIDE SEQUENCE [LARGE SCALE GENOMIC DNA]</scope>
    <source>
        <strain evidence="7 8">36G2</strain>
    </source>
</reference>
<organism evidence="7 8">
    <name type="scientific">Pseudomonas fluorescens</name>
    <dbReference type="NCBI Taxonomy" id="294"/>
    <lineage>
        <taxon>Bacteria</taxon>
        <taxon>Pseudomonadati</taxon>
        <taxon>Pseudomonadota</taxon>
        <taxon>Gammaproteobacteria</taxon>
        <taxon>Pseudomonadales</taxon>
        <taxon>Pseudomonadaceae</taxon>
        <taxon>Pseudomonas</taxon>
    </lineage>
</organism>
<evidence type="ECO:0000256" key="1">
    <source>
        <dbReference type="ARBA" id="ARBA00001947"/>
    </source>
</evidence>
<dbReference type="SUPFAM" id="SSF53927">
    <property type="entry name" value="Cytidine deaminase-like"/>
    <property type="match status" value="1"/>
</dbReference>
<sequence>MDDTYSDSELIIGLVGTIGTDLPEVSKLITDRLKTFKYDTRIIKISTDIIANIGNPSKSSHEFERISSYMEEGNRLRKESQDNSILALGAAAQINKSRGKQEPLRRNAFIVNSLKSPAEVQKLRKIYSDGFFLIGVHADHTRRHEYLTKDKSMSKEQASKLIERDADEREEYGQHTRDTYHLSDFFIDYNGNSDSLKKQIWRILDLLFGKPYITPTFDEYAMFMAFSASLRSADLSRQVGAVLTKSRCIISTGANDVPKAHGGLYWPDIDEKTQEIVDVADGRDYMKGEDSNAIQKRLIIEGIIEAVPEQYREELSPLIKNSKIKDITEYGRVVHAEMEALLSSARSGISTAGSHLYCTTFPCHNCAKHIVAAGIQRVIYVEPYPKSKALEFHSDSISLDKESDNVIFEPFIGVGPRSFFNLFSTNLGSGYPVIRKTDQGEILDWKESDAKLRTQMLPCSYMERETIAAALLSRYIEEN</sequence>
<protein>
    <submittedName>
        <fullName evidence="7">Cytidine deaminase</fullName>
    </submittedName>
</protein>
<dbReference type="Proteomes" id="UP000283619">
    <property type="component" value="Unassembled WGS sequence"/>
</dbReference>
<dbReference type="PROSITE" id="PS51747">
    <property type="entry name" value="CYT_DCMP_DEAMINASES_2"/>
    <property type="match status" value="1"/>
</dbReference>
<dbReference type="PANTHER" id="PTHR11086">
    <property type="entry name" value="DEOXYCYTIDYLATE DEAMINASE-RELATED"/>
    <property type="match status" value="1"/>
</dbReference>
<comment type="similarity">
    <text evidence="2">Belongs to the cytidine and deoxycytidylate deaminase family.</text>
</comment>
<evidence type="ECO:0000256" key="4">
    <source>
        <dbReference type="ARBA" id="ARBA00022801"/>
    </source>
</evidence>
<dbReference type="GO" id="GO:0005737">
    <property type="term" value="C:cytoplasm"/>
    <property type="evidence" value="ECO:0007669"/>
    <property type="project" value="TreeGrafter"/>
</dbReference>
<comment type="caution">
    <text evidence="7">The sequence shown here is derived from an EMBL/GenBank/DDBJ whole genome shotgun (WGS) entry which is preliminary data.</text>
</comment>
<keyword evidence="5" id="KW-0862">Zinc</keyword>
<dbReference type="InterPro" id="IPR002125">
    <property type="entry name" value="CMP_dCMP_dom"/>
</dbReference>
<evidence type="ECO:0000256" key="3">
    <source>
        <dbReference type="ARBA" id="ARBA00022723"/>
    </source>
</evidence>
<evidence type="ECO:0000313" key="7">
    <source>
        <dbReference type="EMBL" id="ROO11315.1"/>
    </source>
</evidence>
<evidence type="ECO:0000256" key="2">
    <source>
        <dbReference type="ARBA" id="ARBA00006576"/>
    </source>
</evidence>
<evidence type="ECO:0000259" key="6">
    <source>
        <dbReference type="PROSITE" id="PS51747"/>
    </source>
</evidence>
<feature type="domain" description="CMP/dCMP-type deaminase" evidence="6">
    <location>
        <begin position="216"/>
        <end position="397"/>
    </location>
</feature>
<evidence type="ECO:0000256" key="5">
    <source>
        <dbReference type="ARBA" id="ARBA00022833"/>
    </source>
</evidence>
<dbReference type="PANTHER" id="PTHR11086:SF18">
    <property type="entry name" value="DEOXYCYTIDYLATE DEAMINASE"/>
    <property type="match status" value="1"/>
</dbReference>
<dbReference type="Gene3D" id="3.40.140.10">
    <property type="entry name" value="Cytidine Deaminase, domain 2"/>
    <property type="match status" value="1"/>
</dbReference>
<proteinExistence type="inferred from homology"/>
<dbReference type="Pfam" id="PF00383">
    <property type="entry name" value="dCMP_cyt_deam_1"/>
    <property type="match status" value="1"/>
</dbReference>
<dbReference type="Gene3D" id="3.40.50.300">
    <property type="entry name" value="P-loop containing nucleotide triphosphate hydrolases"/>
    <property type="match status" value="1"/>
</dbReference>
<gene>
    <name evidence="7" type="ORF">BK673_09665</name>
</gene>
<dbReference type="PROSITE" id="PS00903">
    <property type="entry name" value="CYT_DCMP_DEAMINASES_1"/>
    <property type="match status" value="1"/>
</dbReference>
<keyword evidence="4" id="KW-0378">Hydrolase</keyword>
<accession>A0A423P9C0</accession>
<dbReference type="InterPro" id="IPR027417">
    <property type="entry name" value="P-loop_NTPase"/>
</dbReference>
<dbReference type="GO" id="GO:0004132">
    <property type="term" value="F:dCMP deaminase activity"/>
    <property type="evidence" value="ECO:0007669"/>
    <property type="project" value="TreeGrafter"/>
</dbReference>
<dbReference type="InterPro" id="IPR035105">
    <property type="entry name" value="Deoxycytidylate_deaminase_dom"/>
</dbReference>
<keyword evidence="3" id="KW-0479">Metal-binding</keyword>
<dbReference type="AlphaFoldDB" id="A0A423P9C0"/>
<dbReference type="InterPro" id="IPR016193">
    <property type="entry name" value="Cytidine_deaminase-like"/>
</dbReference>
<name>A0A423P9C0_PSEFL</name>
<dbReference type="InterPro" id="IPR015517">
    <property type="entry name" value="dCMP_deaminase-rel"/>
</dbReference>
<dbReference type="GO" id="GO:0008270">
    <property type="term" value="F:zinc ion binding"/>
    <property type="evidence" value="ECO:0007669"/>
    <property type="project" value="InterPro"/>
</dbReference>
<dbReference type="EMBL" id="MOBZ01000006">
    <property type="protein sequence ID" value="ROO11315.1"/>
    <property type="molecule type" value="Genomic_DNA"/>
</dbReference>
<dbReference type="InterPro" id="IPR016192">
    <property type="entry name" value="APOBEC/CMP_deaminase_Zn-bd"/>
</dbReference>
<dbReference type="CDD" id="cd01286">
    <property type="entry name" value="deoxycytidylate_deaminase"/>
    <property type="match status" value="1"/>
</dbReference>
<comment type="cofactor">
    <cofactor evidence="1">
        <name>Zn(2+)</name>
        <dbReference type="ChEBI" id="CHEBI:29105"/>
    </cofactor>
</comment>
<evidence type="ECO:0000313" key="8">
    <source>
        <dbReference type="Proteomes" id="UP000283619"/>
    </source>
</evidence>
<dbReference type="NCBIfam" id="NF041025">
    <property type="entry name" value="antiphage_deaminase"/>
    <property type="match status" value="1"/>
</dbReference>